<evidence type="ECO:0000259" key="6">
    <source>
        <dbReference type="PROSITE" id="PS51186"/>
    </source>
</evidence>
<comment type="function">
    <text evidence="5">Acetylates the N-terminal alanine of ribosomal protein bS18.</text>
</comment>
<comment type="subcellular location">
    <subcellularLocation>
        <location evidence="5">Cytoplasm</location>
    </subcellularLocation>
</comment>
<evidence type="ECO:0000256" key="3">
    <source>
        <dbReference type="ARBA" id="ARBA00022679"/>
    </source>
</evidence>
<organism evidence="7 8">
    <name type="scientific">Vagococcus carniphilus</name>
    <dbReference type="NCBI Taxonomy" id="218144"/>
    <lineage>
        <taxon>Bacteria</taxon>
        <taxon>Bacillati</taxon>
        <taxon>Bacillota</taxon>
        <taxon>Bacilli</taxon>
        <taxon>Lactobacillales</taxon>
        <taxon>Enterococcaceae</taxon>
        <taxon>Vagococcus</taxon>
    </lineage>
</organism>
<proteinExistence type="inferred from homology"/>
<dbReference type="InterPro" id="IPR006464">
    <property type="entry name" value="AcTrfase_RimI/Ard1"/>
</dbReference>
<evidence type="ECO:0000256" key="1">
    <source>
        <dbReference type="ARBA" id="ARBA00005395"/>
    </source>
</evidence>
<dbReference type="EMBL" id="NGKB01000009">
    <property type="protein sequence ID" value="RSU13168.1"/>
    <property type="molecule type" value="Genomic_DNA"/>
</dbReference>
<dbReference type="GeneID" id="95581004"/>
<comment type="catalytic activity">
    <reaction evidence="5">
        <text>N-terminal L-alanyl-[ribosomal protein bS18] + acetyl-CoA = N-terminal N(alpha)-acetyl-L-alanyl-[ribosomal protein bS18] + CoA + H(+)</text>
        <dbReference type="Rhea" id="RHEA:43756"/>
        <dbReference type="Rhea" id="RHEA-COMP:10676"/>
        <dbReference type="Rhea" id="RHEA-COMP:10677"/>
        <dbReference type="ChEBI" id="CHEBI:15378"/>
        <dbReference type="ChEBI" id="CHEBI:57287"/>
        <dbReference type="ChEBI" id="CHEBI:57288"/>
        <dbReference type="ChEBI" id="CHEBI:64718"/>
        <dbReference type="ChEBI" id="CHEBI:83683"/>
        <dbReference type="EC" id="2.3.1.266"/>
    </reaction>
</comment>
<name>A0A430AYN8_9ENTE</name>
<dbReference type="GO" id="GO:0008999">
    <property type="term" value="F:protein-N-terminal-alanine acetyltransferase activity"/>
    <property type="evidence" value="ECO:0007669"/>
    <property type="project" value="UniProtKB-EC"/>
</dbReference>
<dbReference type="Gene3D" id="3.40.630.30">
    <property type="match status" value="1"/>
</dbReference>
<sequence length="149" mass="17136">MKKESVALSHEELAKACFLLSEQSFNEKSPWSEKQFLESLESENKAIFLSFEKKCLVGFIIISVVLDEAEIELVSVSKDFKRKKIGTQLLKEAIENLKQMKVSSLFLEVRQSNTSALGFYRSFKFEEIGLRKNYYKAPKEDGLILKLTL</sequence>
<dbReference type="Pfam" id="PF00583">
    <property type="entry name" value="Acetyltransf_1"/>
    <property type="match status" value="1"/>
</dbReference>
<protein>
    <recommendedName>
        <fullName evidence="5">[Ribosomal protein bS18]-alanine N-acetyltransferase</fullName>
        <ecNumber evidence="5">2.3.1.266</ecNumber>
    </recommendedName>
</protein>
<dbReference type="AlphaFoldDB" id="A0A430AYN8"/>
<accession>A0A430AYN8</accession>
<dbReference type="InterPro" id="IPR050680">
    <property type="entry name" value="YpeA/RimI_acetyltransf"/>
</dbReference>
<reference evidence="7 8" key="1">
    <citation type="submission" date="2017-05" db="EMBL/GenBank/DDBJ databases">
        <title>Vagococcus spp. assemblies.</title>
        <authorList>
            <person name="Gulvik C.A."/>
        </authorList>
    </citation>
    <scope>NUCLEOTIDE SEQUENCE [LARGE SCALE GENOMIC DNA]</scope>
    <source>
        <strain evidence="7 8">SS1714</strain>
    </source>
</reference>
<keyword evidence="4" id="KW-0012">Acyltransferase</keyword>
<comment type="caution">
    <text evidence="7">The sequence shown here is derived from an EMBL/GenBank/DDBJ whole genome shotgun (WGS) entry which is preliminary data.</text>
</comment>
<evidence type="ECO:0000313" key="8">
    <source>
        <dbReference type="Proteomes" id="UP000288028"/>
    </source>
</evidence>
<dbReference type="InterPro" id="IPR016181">
    <property type="entry name" value="Acyl_CoA_acyltransferase"/>
</dbReference>
<dbReference type="RefSeq" id="WP_126794790.1">
    <property type="nucleotide sequence ID" value="NZ_CP060720.1"/>
</dbReference>
<dbReference type="PANTHER" id="PTHR43420">
    <property type="entry name" value="ACETYLTRANSFERASE"/>
    <property type="match status" value="1"/>
</dbReference>
<gene>
    <name evidence="7" type="ORF">CBF28_09905</name>
</gene>
<evidence type="ECO:0000313" key="7">
    <source>
        <dbReference type="EMBL" id="RSU13168.1"/>
    </source>
</evidence>
<dbReference type="CDD" id="cd04301">
    <property type="entry name" value="NAT_SF"/>
    <property type="match status" value="1"/>
</dbReference>
<evidence type="ECO:0000256" key="5">
    <source>
        <dbReference type="RuleBase" id="RU363094"/>
    </source>
</evidence>
<dbReference type="GO" id="GO:0005737">
    <property type="term" value="C:cytoplasm"/>
    <property type="evidence" value="ECO:0007669"/>
    <property type="project" value="UniProtKB-SubCell"/>
</dbReference>
<dbReference type="InterPro" id="IPR000182">
    <property type="entry name" value="GNAT_dom"/>
</dbReference>
<dbReference type="OrthoDB" id="9794566at2"/>
<keyword evidence="2 5" id="KW-0963">Cytoplasm</keyword>
<feature type="domain" description="N-acetyltransferase" evidence="6">
    <location>
        <begin position="4"/>
        <end position="149"/>
    </location>
</feature>
<keyword evidence="3 7" id="KW-0808">Transferase</keyword>
<comment type="similarity">
    <text evidence="1 5">Belongs to the acetyltransferase family. RimI subfamily.</text>
</comment>
<dbReference type="PROSITE" id="PS51186">
    <property type="entry name" value="GNAT"/>
    <property type="match status" value="1"/>
</dbReference>
<dbReference type="Proteomes" id="UP000288028">
    <property type="component" value="Unassembled WGS sequence"/>
</dbReference>
<dbReference type="NCBIfam" id="TIGR01575">
    <property type="entry name" value="rimI"/>
    <property type="match status" value="1"/>
</dbReference>
<evidence type="ECO:0000256" key="2">
    <source>
        <dbReference type="ARBA" id="ARBA00022490"/>
    </source>
</evidence>
<dbReference type="EC" id="2.3.1.266" evidence="5"/>
<dbReference type="PANTHER" id="PTHR43420:SF44">
    <property type="entry name" value="ACETYLTRANSFERASE YPEA"/>
    <property type="match status" value="1"/>
</dbReference>
<evidence type="ECO:0000256" key="4">
    <source>
        <dbReference type="ARBA" id="ARBA00023315"/>
    </source>
</evidence>
<dbReference type="SUPFAM" id="SSF55729">
    <property type="entry name" value="Acyl-CoA N-acyltransferases (Nat)"/>
    <property type="match status" value="1"/>
</dbReference>
<keyword evidence="8" id="KW-1185">Reference proteome</keyword>